<proteinExistence type="predicted"/>
<evidence type="ECO:0000313" key="2">
    <source>
        <dbReference type="Proteomes" id="UP000887565"/>
    </source>
</evidence>
<organism evidence="2 3">
    <name type="scientific">Romanomermis culicivorax</name>
    <name type="common">Nematode worm</name>
    <dbReference type="NCBI Taxonomy" id="13658"/>
    <lineage>
        <taxon>Eukaryota</taxon>
        <taxon>Metazoa</taxon>
        <taxon>Ecdysozoa</taxon>
        <taxon>Nematoda</taxon>
        <taxon>Enoplea</taxon>
        <taxon>Dorylaimia</taxon>
        <taxon>Mermithida</taxon>
        <taxon>Mermithoidea</taxon>
        <taxon>Mermithidae</taxon>
        <taxon>Romanomermis</taxon>
    </lineage>
</organism>
<dbReference type="WBParaSite" id="nRc.2.0.1.t42696-RA">
    <property type="protein sequence ID" value="nRc.2.0.1.t42696-RA"/>
    <property type="gene ID" value="nRc.2.0.1.g42696"/>
</dbReference>
<reference evidence="3" key="1">
    <citation type="submission" date="2022-11" db="UniProtKB">
        <authorList>
            <consortium name="WormBaseParasite"/>
        </authorList>
    </citation>
    <scope>IDENTIFICATION</scope>
</reference>
<dbReference type="Proteomes" id="UP000887565">
    <property type="component" value="Unplaced"/>
</dbReference>
<feature type="compositionally biased region" description="Basic and acidic residues" evidence="1">
    <location>
        <begin position="16"/>
        <end position="26"/>
    </location>
</feature>
<feature type="region of interest" description="Disordered" evidence="1">
    <location>
        <begin position="1"/>
        <end position="45"/>
    </location>
</feature>
<evidence type="ECO:0000256" key="1">
    <source>
        <dbReference type="SAM" id="MobiDB-lite"/>
    </source>
</evidence>
<sequence>MLILSSVGVLHRKRGPKQDWKNRNSEEADPNCETDTENKRSSENGGEQYILLTPLLIFNNDRHQCACVNILG</sequence>
<name>A0A915KUU2_ROMCU</name>
<accession>A0A915KUU2</accession>
<evidence type="ECO:0000313" key="3">
    <source>
        <dbReference type="WBParaSite" id="nRc.2.0.1.t42696-RA"/>
    </source>
</evidence>
<dbReference type="AlphaFoldDB" id="A0A915KUU2"/>
<protein>
    <submittedName>
        <fullName evidence="3">Uncharacterized protein</fullName>
    </submittedName>
</protein>
<keyword evidence="2" id="KW-1185">Reference proteome</keyword>